<dbReference type="Proteomes" id="UP001596395">
    <property type="component" value="Unassembled WGS sequence"/>
</dbReference>
<proteinExistence type="predicted"/>
<evidence type="ECO:0000313" key="3">
    <source>
        <dbReference type="Proteomes" id="UP001596395"/>
    </source>
</evidence>
<feature type="transmembrane region" description="Helical" evidence="1">
    <location>
        <begin position="32"/>
        <end position="61"/>
    </location>
</feature>
<keyword evidence="1" id="KW-1133">Transmembrane helix</keyword>
<evidence type="ECO:0000313" key="2">
    <source>
        <dbReference type="EMBL" id="MFC6953672.1"/>
    </source>
</evidence>
<organism evidence="2 3">
    <name type="scientific">Halorubellus litoreus</name>
    <dbReference type="NCBI Taxonomy" id="755308"/>
    <lineage>
        <taxon>Archaea</taxon>
        <taxon>Methanobacteriati</taxon>
        <taxon>Methanobacteriota</taxon>
        <taxon>Stenosarchaea group</taxon>
        <taxon>Halobacteria</taxon>
        <taxon>Halobacteriales</taxon>
        <taxon>Halorubellaceae</taxon>
        <taxon>Halorubellus</taxon>
    </lineage>
</organism>
<keyword evidence="1" id="KW-0472">Membrane</keyword>
<comment type="caution">
    <text evidence="2">The sequence shown here is derived from an EMBL/GenBank/DDBJ whole genome shotgun (WGS) entry which is preliminary data.</text>
</comment>
<keyword evidence="1" id="KW-0812">Transmembrane</keyword>
<accession>A0ABD5VKF5</accession>
<evidence type="ECO:0000256" key="1">
    <source>
        <dbReference type="SAM" id="Phobius"/>
    </source>
</evidence>
<keyword evidence="3" id="KW-1185">Reference proteome</keyword>
<reference evidence="2 3" key="1">
    <citation type="journal article" date="2019" name="Int. J. Syst. Evol. Microbiol.">
        <title>The Global Catalogue of Microorganisms (GCM) 10K type strain sequencing project: providing services to taxonomists for standard genome sequencing and annotation.</title>
        <authorList>
            <consortium name="The Broad Institute Genomics Platform"/>
            <consortium name="The Broad Institute Genome Sequencing Center for Infectious Disease"/>
            <person name="Wu L."/>
            <person name="Ma J."/>
        </authorList>
    </citation>
    <scope>NUCLEOTIDE SEQUENCE [LARGE SCALE GENOMIC DNA]</scope>
    <source>
        <strain evidence="2 3">GX26</strain>
    </source>
</reference>
<dbReference type="EMBL" id="JBHSXN010000002">
    <property type="protein sequence ID" value="MFC6953672.1"/>
    <property type="molecule type" value="Genomic_DNA"/>
</dbReference>
<gene>
    <name evidence="2" type="ORF">ACFQGB_12435</name>
</gene>
<sequence length="182" mass="19508">MASRVDVVAFDEREALSDAERKHQQTVAVATYVVVAVVLGGALVQGMLLLGVLGAVGVLVVHRFLFRDERPIATTYRAVDAGRGEEIVRAHETEARKRDQMRTFLVAVVVVVVAGWGVLQGSLLLSVLGAGAVAAFAYVADDEPLLPRVVEADIDRERADRLFEIVEGTTAAADDDAGDRGR</sequence>
<protein>
    <submittedName>
        <fullName evidence="2">Uncharacterized protein</fullName>
    </submittedName>
</protein>
<name>A0ABD5VKF5_9EURY</name>
<feature type="transmembrane region" description="Helical" evidence="1">
    <location>
        <begin position="104"/>
        <end position="137"/>
    </location>
</feature>
<dbReference type="AlphaFoldDB" id="A0ABD5VKF5"/>
<dbReference type="RefSeq" id="WP_336350627.1">
    <property type="nucleotide sequence ID" value="NZ_JAZAQL010000002.1"/>
</dbReference>